<proteinExistence type="predicted"/>
<sequence>MDNPIWRGSTSLYSNPYKSQDHHSNDDYKIASSSSLYSNSQKNFIEHTALVRKYTLRSCVQVVVLCLYFIFGIFIYFSYCTKTSAPTLPAHETCPEGVVREREVGSTTFQTDVPVLEGGEMRT</sequence>
<protein>
    <submittedName>
        <fullName evidence="2">Uncharacterized protein</fullName>
    </submittedName>
</protein>
<keyword evidence="1" id="KW-1133">Transmembrane helix</keyword>
<evidence type="ECO:0000256" key="1">
    <source>
        <dbReference type="SAM" id="Phobius"/>
    </source>
</evidence>
<keyword evidence="3" id="KW-1185">Reference proteome</keyword>
<evidence type="ECO:0000313" key="3">
    <source>
        <dbReference type="Proteomes" id="UP000218811"/>
    </source>
</evidence>
<organism evidence="2 3">
    <name type="scientific">Wolfiporia cocos (strain MD-104)</name>
    <name type="common">Brown rot fungus</name>
    <dbReference type="NCBI Taxonomy" id="742152"/>
    <lineage>
        <taxon>Eukaryota</taxon>
        <taxon>Fungi</taxon>
        <taxon>Dikarya</taxon>
        <taxon>Basidiomycota</taxon>
        <taxon>Agaricomycotina</taxon>
        <taxon>Agaricomycetes</taxon>
        <taxon>Polyporales</taxon>
        <taxon>Phaeolaceae</taxon>
        <taxon>Wolfiporia</taxon>
    </lineage>
</organism>
<keyword evidence="1" id="KW-0812">Transmembrane</keyword>
<dbReference type="AlphaFoldDB" id="A0A2H3JU11"/>
<dbReference type="Proteomes" id="UP000218811">
    <property type="component" value="Unassembled WGS sequence"/>
</dbReference>
<keyword evidence="1" id="KW-0472">Membrane</keyword>
<dbReference type="EMBL" id="KB468168">
    <property type="protein sequence ID" value="PCH45055.1"/>
    <property type="molecule type" value="Genomic_DNA"/>
</dbReference>
<reference evidence="2 3" key="1">
    <citation type="journal article" date="2012" name="Science">
        <title>The Paleozoic origin of enzymatic lignin decomposition reconstructed from 31 fungal genomes.</title>
        <authorList>
            <person name="Floudas D."/>
            <person name="Binder M."/>
            <person name="Riley R."/>
            <person name="Barry K."/>
            <person name="Blanchette R.A."/>
            <person name="Henrissat B."/>
            <person name="Martinez A.T."/>
            <person name="Otillar R."/>
            <person name="Spatafora J.W."/>
            <person name="Yadav J.S."/>
            <person name="Aerts A."/>
            <person name="Benoit I."/>
            <person name="Boyd A."/>
            <person name="Carlson A."/>
            <person name="Copeland A."/>
            <person name="Coutinho P.M."/>
            <person name="de Vries R.P."/>
            <person name="Ferreira P."/>
            <person name="Findley K."/>
            <person name="Foster B."/>
            <person name="Gaskell J."/>
            <person name="Glotzer D."/>
            <person name="Gorecki P."/>
            <person name="Heitman J."/>
            <person name="Hesse C."/>
            <person name="Hori C."/>
            <person name="Igarashi K."/>
            <person name="Jurgens J.A."/>
            <person name="Kallen N."/>
            <person name="Kersten P."/>
            <person name="Kohler A."/>
            <person name="Kuees U."/>
            <person name="Kumar T.K.A."/>
            <person name="Kuo A."/>
            <person name="LaButti K."/>
            <person name="Larrondo L.F."/>
            <person name="Lindquist E."/>
            <person name="Ling A."/>
            <person name="Lombard V."/>
            <person name="Lucas S."/>
            <person name="Lundell T."/>
            <person name="Martin R."/>
            <person name="McLaughlin D.J."/>
            <person name="Morgenstern I."/>
            <person name="Morin E."/>
            <person name="Murat C."/>
            <person name="Nagy L.G."/>
            <person name="Nolan M."/>
            <person name="Ohm R.A."/>
            <person name="Patyshakuliyeva A."/>
            <person name="Rokas A."/>
            <person name="Ruiz-Duenas F.J."/>
            <person name="Sabat G."/>
            <person name="Salamov A."/>
            <person name="Samejima M."/>
            <person name="Schmutz J."/>
            <person name="Slot J.C."/>
            <person name="St John F."/>
            <person name="Stenlid J."/>
            <person name="Sun H."/>
            <person name="Sun S."/>
            <person name="Syed K."/>
            <person name="Tsang A."/>
            <person name="Wiebenga A."/>
            <person name="Young D."/>
            <person name="Pisabarro A."/>
            <person name="Eastwood D.C."/>
            <person name="Martin F."/>
            <person name="Cullen D."/>
            <person name="Grigoriev I.V."/>
            <person name="Hibbett D.S."/>
        </authorList>
    </citation>
    <scope>NUCLEOTIDE SEQUENCE [LARGE SCALE GENOMIC DNA]</scope>
    <source>
        <strain evidence="2 3">MD-104</strain>
    </source>
</reference>
<gene>
    <name evidence="2" type="ORF">WOLCODRAFT_27213</name>
</gene>
<accession>A0A2H3JU11</accession>
<evidence type="ECO:0000313" key="2">
    <source>
        <dbReference type="EMBL" id="PCH45055.1"/>
    </source>
</evidence>
<feature type="transmembrane region" description="Helical" evidence="1">
    <location>
        <begin position="59"/>
        <end position="79"/>
    </location>
</feature>
<name>A0A2H3JU11_WOLCO</name>